<organism evidence="1 2">
    <name type="scientific">Triplophysa rosa</name>
    <name type="common">Cave loach</name>
    <dbReference type="NCBI Taxonomy" id="992332"/>
    <lineage>
        <taxon>Eukaryota</taxon>
        <taxon>Metazoa</taxon>
        <taxon>Chordata</taxon>
        <taxon>Craniata</taxon>
        <taxon>Vertebrata</taxon>
        <taxon>Euteleostomi</taxon>
        <taxon>Actinopterygii</taxon>
        <taxon>Neopterygii</taxon>
        <taxon>Teleostei</taxon>
        <taxon>Ostariophysi</taxon>
        <taxon>Cypriniformes</taxon>
        <taxon>Nemacheilidae</taxon>
        <taxon>Triplophysa</taxon>
    </lineage>
</organism>
<name>A0A9W7T4F9_TRIRA</name>
<dbReference type="Proteomes" id="UP001059041">
    <property type="component" value="Unassembled WGS sequence"/>
</dbReference>
<dbReference type="AlphaFoldDB" id="A0A9W7T4F9"/>
<accession>A0A9W7T4F9</accession>
<proteinExistence type="predicted"/>
<gene>
    <name evidence="1" type="ORF">IRJ41_003764</name>
</gene>
<dbReference type="EMBL" id="JAFHDT010000464">
    <property type="protein sequence ID" value="KAI7789442.1"/>
    <property type="molecule type" value="Genomic_DNA"/>
</dbReference>
<evidence type="ECO:0000313" key="2">
    <source>
        <dbReference type="Proteomes" id="UP001059041"/>
    </source>
</evidence>
<protein>
    <submittedName>
        <fullName evidence="1">Uncharacterized protein</fullName>
    </submittedName>
</protein>
<evidence type="ECO:0000313" key="1">
    <source>
        <dbReference type="EMBL" id="KAI7789442.1"/>
    </source>
</evidence>
<reference evidence="1" key="1">
    <citation type="submission" date="2021-02" db="EMBL/GenBank/DDBJ databases">
        <title>Comparative genomics reveals that relaxation of natural selection precedes convergent phenotypic evolution of cavefish.</title>
        <authorList>
            <person name="Peng Z."/>
        </authorList>
    </citation>
    <scope>NUCLEOTIDE SEQUENCE</scope>
    <source>
        <tissue evidence="1">Muscle</tissue>
    </source>
</reference>
<comment type="caution">
    <text evidence="1">The sequence shown here is derived from an EMBL/GenBank/DDBJ whole genome shotgun (WGS) entry which is preliminary data.</text>
</comment>
<keyword evidence="2" id="KW-1185">Reference proteome</keyword>
<sequence>MSSKKVHFQCLQGGSSLGDGIRRMLKKIGDNSLWGRYSYKGLNGKLKFQQLIINDVIIRACSKAYPDQTSRSIEELIAVTLKHAPDRAKTANQARRPLKEVPWE</sequence>